<keyword evidence="3" id="KW-1185">Reference proteome</keyword>
<protein>
    <recommendedName>
        <fullName evidence="4">Capsule assembly protein Wzi</fullName>
    </recommendedName>
</protein>
<sequence>MKLKHILSALLLITSLCSNLLGQTLPVGILENVEDAYRRQQLLGLDPVKSSYMIRPLHLSNAPDMALDEGEDSYSLKDFRKPIFLNKRFKTEVYLLPVVTQQQFNSHHPYGMNDGSMVQAKGYQSQVSAGIFAKVGPLSVQLRPEYVYAENKDFQELSEAPNGVFWNTSIANYYNTIDLPDRYGNDAYNKVNWGQSSIRLTAGPFSVGYSNENLWWGPGNRNSLLMSNNAPGFKHFTLNTVRPIETYIGSFEAQIIGGRLDQSGIEVPEGFEYRKRPKDWRYISGMALTYQPKWVPNLFLGFDRTFIVNRRDMGRKFGDYFPIFASVQKSAYVADDGTNTDDAAGRDQYISFFTRYVLPESKAEVYFQYGRNDHSYDIRDAIVEPEHTRAYVVGFRKLIPLERYDEYIQLGVELTQLEKSKTRDLRASETWYNHYQVRDGYTNRGQVLGAGIGPGSNLQSLDVSWVKGLKKIGIQFERLVNNNDLFFNFAYASLDKNLYINRHWVDLSVAGKFAWNYKNFVLNSQFTYIKSLNYQYQWEEGPDDYWEWNKKDVNNVQLKVGLMYLW</sequence>
<name>A0A916UAW6_9SPHI</name>
<feature type="chain" id="PRO_5036765665" description="Capsule assembly protein Wzi" evidence="1">
    <location>
        <begin position="23"/>
        <end position="566"/>
    </location>
</feature>
<dbReference type="InterPro" id="IPR038636">
    <property type="entry name" value="Wzi_sf"/>
</dbReference>
<evidence type="ECO:0000313" key="3">
    <source>
        <dbReference type="Proteomes" id="UP000651668"/>
    </source>
</evidence>
<comment type="caution">
    <text evidence="2">The sequence shown here is derived from an EMBL/GenBank/DDBJ whole genome shotgun (WGS) entry which is preliminary data.</text>
</comment>
<feature type="signal peptide" evidence="1">
    <location>
        <begin position="1"/>
        <end position="22"/>
    </location>
</feature>
<evidence type="ECO:0000256" key="1">
    <source>
        <dbReference type="SAM" id="SignalP"/>
    </source>
</evidence>
<reference evidence="2" key="1">
    <citation type="journal article" date="2014" name="Int. J. Syst. Evol. Microbiol.">
        <title>Complete genome sequence of Corynebacterium casei LMG S-19264T (=DSM 44701T), isolated from a smear-ripened cheese.</title>
        <authorList>
            <consortium name="US DOE Joint Genome Institute (JGI-PGF)"/>
            <person name="Walter F."/>
            <person name="Albersmeier A."/>
            <person name="Kalinowski J."/>
            <person name="Ruckert C."/>
        </authorList>
    </citation>
    <scope>NUCLEOTIDE SEQUENCE</scope>
    <source>
        <strain evidence="2">CGMCC 1.15343</strain>
    </source>
</reference>
<proteinExistence type="predicted"/>
<dbReference type="AlphaFoldDB" id="A0A916UAW6"/>
<evidence type="ECO:0000313" key="2">
    <source>
        <dbReference type="EMBL" id="GGC65022.1"/>
    </source>
</evidence>
<keyword evidence="1" id="KW-0732">Signal</keyword>
<dbReference type="Proteomes" id="UP000651668">
    <property type="component" value="Unassembled WGS sequence"/>
</dbReference>
<evidence type="ECO:0008006" key="4">
    <source>
        <dbReference type="Google" id="ProtNLM"/>
    </source>
</evidence>
<organism evidence="2 3">
    <name type="scientific">Pedobacter quisquiliarum</name>
    <dbReference type="NCBI Taxonomy" id="1834438"/>
    <lineage>
        <taxon>Bacteria</taxon>
        <taxon>Pseudomonadati</taxon>
        <taxon>Bacteroidota</taxon>
        <taxon>Sphingobacteriia</taxon>
        <taxon>Sphingobacteriales</taxon>
        <taxon>Sphingobacteriaceae</taxon>
        <taxon>Pedobacter</taxon>
    </lineage>
</organism>
<dbReference type="Gene3D" id="2.40.160.130">
    <property type="entry name" value="Capsule assembly protein Wzi"/>
    <property type="match status" value="1"/>
</dbReference>
<dbReference type="EMBL" id="BMIL01000005">
    <property type="protein sequence ID" value="GGC65022.1"/>
    <property type="molecule type" value="Genomic_DNA"/>
</dbReference>
<accession>A0A916UAW6</accession>
<gene>
    <name evidence="2" type="ORF">GCM10011387_18330</name>
</gene>
<dbReference type="RefSeq" id="WP_188626581.1">
    <property type="nucleotide sequence ID" value="NZ_BMIL01000005.1"/>
</dbReference>
<dbReference type="InterPro" id="IPR026950">
    <property type="entry name" value="Caps_assemb_Wzi"/>
</dbReference>
<reference evidence="2" key="2">
    <citation type="submission" date="2020-09" db="EMBL/GenBank/DDBJ databases">
        <authorList>
            <person name="Sun Q."/>
            <person name="Zhou Y."/>
        </authorList>
    </citation>
    <scope>NUCLEOTIDE SEQUENCE</scope>
    <source>
        <strain evidence="2">CGMCC 1.15343</strain>
    </source>
</reference>
<dbReference type="Pfam" id="PF14052">
    <property type="entry name" value="Caps_assemb_Wzi"/>
    <property type="match status" value="1"/>
</dbReference>